<dbReference type="CDD" id="cd22386">
    <property type="entry name" value="KH-I_KHDC4_rpt2"/>
    <property type="match status" value="1"/>
</dbReference>
<dbReference type="Proteomes" id="UP000326759">
    <property type="component" value="Unassembled WGS sequence"/>
</dbReference>
<evidence type="ECO:0000256" key="5">
    <source>
        <dbReference type="SAM" id="MobiDB-lite"/>
    </source>
</evidence>
<keyword evidence="9" id="KW-1185">Reference proteome</keyword>
<reference evidence="8 9" key="1">
    <citation type="journal article" date="2019" name="PLoS Biol.">
        <title>Sex chromosomes control vertical transmission of feminizing Wolbachia symbionts in an isopod.</title>
        <authorList>
            <person name="Becking T."/>
            <person name="Chebbi M.A."/>
            <person name="Giraud I."/>
            <person name="Moumen B."/>
            <person name="Laverre T."/>
            <person name="Caubet Y."/>
            <person name="Peccoud J."/>
            <person name="Gilbert C."/>
            <person name="Cordaux R."/>
        </authorList>
    </citation>
    <scope>NUCLEOTIDE SEQUENCE [LARGE SCALE GENOMIC DNA]</scope>
    <source>
        <strain evidence="8">ANa2</strain>
        <tissue evidence="8">Whole body excluding digestive tract and cuticle</tissue>
    </source>
</reference>
<dbReference type="CDD" id="cd22385">
    <property type="entry name" value="KH-I_KHDC4_rpt1"/>
    <property type="match status" value="1"/>
</dbReference>
<dbReference type="GO" id="GO:0003723">
    <property type="term" value="F:RNA binding"/>
    <property type="evidence" value="ECO:0007669"/>
    <property type="project" value="InterPro"/>
</dbReference>
<protein>
    <recommendedName>
        <fullName evidence="2">KH homology domain-containing protein 4</fullName>
    </recommendedName>
    <alternativeName>
        <fullName evidence="3">Brings lots of money 7</fullName>
    </alternativeName>
</protein>
<evidence type="ECO:0000259" key="7">
    <source>
        <dbReference type="Pfam" id="PF23469"/>
    </source>
</evidence>
<dbReference type="Pfam" id="PF23469">
    <property type="entry name" value="KH_12"/>
    <property type="match status" value="1"/>
</dbReference>
<name>A0A5N5SZZ5_9CRUS</name>
<evidence type="ECO:0000259" key="6">
    <source>
        <dbReference type="Pfam" id="PF22675"/>
    </source>
</evidence>
<accession>A0A5N5SZZ5</accession>
<dbReference type="PANTHER" id="PTHR15744:SF0">
    <property type="entry name" value="KH HOMOLOGY DOMAIN-CONTAINING PROTEIN 4"/>
    <property type="match status" value="1"/>
</dbReference>
<proteinExistence type="inferred from homology"/>
<feature type="compositionally biased region" description="Basic and acidic residues" evidence="5">
    <location>
        <begin position="161"/>
        <end position="172"/>
    </location>
</feature>
<evidence type="ECO:0000256" key="3">
    <source>
        <dbReference type="ARBA" id="ARBA00030267"/>
    </source>
</evidence>
<dbReference type="GO" id="GO:0005634">
    <property type="term" value="C:nucleus"/>
    <property type="evidence" value="ECO:0007669"/>
    <property type="project" value="InterPro"/>
</dbReference>
<dbReference type="AlphaFoldDB" id="A0A5N5SZZ5"/>
<dbReference type="OrthoDB" id="397265at2759"/>
<feature type="region of interest" description="Disordered" evidence="5">
    <location>
        <begin position="133"/>
        <end position="180"/>
    </location>
</feature>
<comment type="function">
    <text evidence="4">RNA-binding protein involved in pre-mRNA splicing. Interacts with the PRP19C/Prp19 complex/NTC/Nineteen complex which is part of the spliceosome. Involved in regulating splice site selection. Binds preferentially RNA with A/C rich sequences and poly-C stretches.</text>
</comment>
<comment type="similarity">
    <text evidence="1">Belongs to the KHDC4 family.</text>
</comment>
<dbReference type="InterPro" id="IPR031121">
    <property type="entry name" value="RIK/BLOM7"/>
</dbReference>
<feature type="domain" description="KHDC4/BBP-like KH-domain type I" evidence="6">
    <location>
        <begin position="207"/>
        <end position="274"/>
    </location>
</feature>
<organism evidence="8 9">
    <name type="scientific">Armadillidium nasatum</name>
    <dbReference type="NCBI Taxonomy" id="96803"/>
    <lineage>
        <taxon>Eukaryota</taxon>
        <taxon>Metazoa</taxon>
        <taxon>Ecdysozoa</taxon>
        <taxon>Arthropoda</taxon>
        <taxon>Crustacea</taxon>
        <taxon>Multicrustacea</taxon>
        <taxon>Malacostraca</taxon>
        <taxon>Eumalacostraca</taxon>
        <taxon>Peracarida</taxon>
        <taxon>Isopoda</taxon>
        <taxon>Oniscidea</taxon>
        <taxon>Crinocheta</taxon>
        <taxon>Armadillidiidae</taxon>
        <taxon>Armadillidium</taxon>
    </lineage>
</organism>
<feature type="domain" description="ATP-dependent RNA helicase PRP5/DDX46/KHDC4 KH" evidence="7">
    <location>
        <begin position="50"/>
        <end position="130"/>
    </location>
</feature>
<dbReference type="InterPro" id="IPR047889">
    <property type="entry name" value="KHDC4_KH-I_second"/>
</dbReference>
<evidence type="ECO:0000256" key="4">
    <source>
        <dbReference type="ARBA" id="ARBA00045732"/>
    </source>
</evidence>
<sequence>MFLNSGSLEFPKSLSPWLKVNAMLVATGQLRPSDLNKGRSKPGKSSDLFVEEVVINDAPMSARNFLTRSFTQEEISKMSGASVSTRGRYMTQEEIDNNTSNDRPLYLHIQGVNQQDVKVAVGRIMHLIMEHTHRKGNSHHHKGKGHRASSGQNTGGGGSRQGDRSPRMDKANSESIEPINENKIFPQNVLREKVFLPSTANLNPVEIRIRLAGENNSNMKYIQDETGATIFMRGIGSGFIEPSTGMESQEALHFYLEHQNQDHFNQAKDLVVNLAQTILSQIHQEQSQEHIHPPPNAIPQQGFQQNHLGQIPLNGGNVIPPQLSAVPPQIPAGNQTVLPAVTQQVPPGMIPTQLGVQVNSVQLPQAPQLLIPAQVPAPNTIPTQSIQEIQQASVAHGAQLLQISVPSSIGGPSLVSQQLVQTSAGPQLVHLPHGTQISCL</sequence>
<evidence type="ECO:0000256" key="1">
    <source>
        <dbReference type="ARBA" id="ARBA00006093"/>
    </source>
</evidence>
<dbReference type="Gene3D" id="3.30.1370.10">
    <property type="entry name" value="K Homology domain, type 1"/>
    <property type="match status" value="2"/>
</dbReference>
<evidence type="ECO:0000256" key="2">
    <source>
        <dbReference type="ARBA" id="ARBA00017795"/>
    </source>
</evidence>
<gene>
    <name evidence="8" type="ORF">Anas_09406</name>
</gene>
<evidence type="ECO:0000313" key="8">
    <source>
        <dbReference type="EMBL" id="KAB7499488.1"/>
    </source>
</evidence>
<comment type="caution">
    <text evidence="8">The sequence shown here is derived from an EMBL/GenBank/DDBJ whole genome shotgun (WGS) entry which is preliminary data.</text>
</comment>
<dbReference type="Pfam" id="PF22675">
    <property type="entry name" value="KH-I_KHDC4-BBP"/>
    <property type="match status" value="1"/>
</dbReference>
<dbReference type="SUPFAM" id="SSF54791">
    <property type="entry name" value="Eukaryotic type KH-domain (KH-domain type I)"/>
    <property type="match status" value="2"/>
</dbReference>
<dbReference type="InterPro" id="IPR055256">
    <property type="entry name" value="KH_1_KHDC4/BBP-like"/>
</dbReference>
<feature type="compositionally biased region" description="Basic residues" evidence="5">
    <location>
        <begin position="133"/>
        <end position="147"/>
    </location>
</feature>
<dbReference type="EMBL" id="SEYY01018177">
    <property type="protein sequence ID" value="KAB7499488.1"/>
    <property type="molecule type" value="Genomic_DNA"/>
</dbReference>
<dbReference type="InterPro" id="IPR047890">
    <property type="entry name" value="KHDC4_KH-I_first"/>
</dbReference>
<evidence type="ECO:0000313" key="9">
    <source>
        <dbReference type="Proteomes" id="UP000326759"/>
    </source>
</evidence>
<dbReference type="InterPro" id="IPR056149">
    <property type="entry name" value="PRP5/DDX46/KHDC4_KH"/>
</dbReference>
<dbReference type="PANTHER" id="PTHR15744">
    <property type="entry name" value="BLOM7"/>
    <property type="match status" value="1"/>
</dbReference>
<dbReference type="InterPro" id="IPR036612">
    <property type="entry name" value="KH_dom_type_1_sf"/>
</dbReference>